<dbReference type="GO" id="GO:0004653">
    <property type="term" value="F:polypeptide N-acetylgalactosaminyltransferase activity"/>
    <property type="evidence" value="ECO:0007669"/>
    <property type="project" value="TreeGrafter"/>
</dbReference>
<dbReference type="InterPro" id="IPR000772">
    <property type="entry name" value="Ricin_B_lectin"/>
</dbReference>
<reference evidence="15" key="1">
    <citation type="submission" date="2021-12" db="EMBL/GenBank/DDBJ databases">
        <authorList>
            <person name="King R."/>
        </authorList>
    </citation>
    <scope>NUCLEOTIDE SEQUENCE</scope>
</reference>
<feature type="transmembrane region" description="Helical" evidence="13">
    <location>
        <begin position="12"/>
        <end position="30"/>
    </location>
</feature>
<dbReference type="InterPro" id="IPR045885">
    <property type="entry name" value="GalNAc-T"/>
</dbReference>
<keyword evidence="9 13" id="KW-0472">Membrane</keyword>
<dbReference type="Gene3D" id="3.90.550.10">
    <property type="entry name" value="Spore Coat Polysaccharide Biosynthesis Protein SpsA, Chain A"/>
    <property type="match status" value="1"/>
</dbReference>
<dbReference type="GO" id="GO:0000139">
    <property type="term" value="C:Golgi membrane"/>
    <property type="evidence" value="ECO:0007669"/>
    <property type="project" value="UniProtKB-SubCell"/>
</dbReference>
<comment type="pathway">
    <text evidence="13">Protein modification; protein glycosylation.</text>
</comment>
<dbReference type="InterPro" id="IPR001173">
    <property type="entry name" value="Glyco_trans_2-like"/>
</dbReference>
<accession>A0A9P0ACJ4</accession>
<dbReference type="EMBL" id="OU963865">
    <property type="protein sequence ID" value="CAH0387897.1"/>
    <property type="molecule type" value="Genomic_DNA"/>
</dbReference>
<dbReference type="PANTHER" id="PTHR11675">
    <property type="entry name" value="N-ACETYLGALACTOSAMINYLTRANSFERASE"/>
    <property type="match status" value="1"/>
</dbReference>
<comment type="similarity">
    <text evidence="3 13">Belongs to the glycosyltransferase 2 family. GalNAc-T subfamily.</text>
</comment>
<dbReference type="Pfam" id="PF00535">
    <property type="entry name" value="Glycos_transf_2"/>
    <property type="match status" value="1"/>
</dbReference>
<proteinExistence type="inferred from homology"/>
<name>A0A9P0ACJ4_BEMTA</name>
<evidence type="ECO:0000256" key="13">
    <source>
        <dbReference type="RuleBase" id="RU361242"/>
    </source>
</evidence>
<evidence type="ECO:0000256" key="10">
    <source>
        <dbReference type="ARBA" id="ARBA00023157"/>
    </source>
</evidence>
<keyword evidence="16" id="KW-1185">Reference proteome</keyword>
<comment type="subcellular location">
    <subcellularLocation>
        <location evidence="2 13">Golgi apparatus membrane</location>
        <topology evidence="2 13">Single-pass type II membrane protein</topology>
    </subcellularLocation>
</comment>
<dbReference type="SUPFAM" id="SSF50370">
    <property type="entry name" value="Ricin B-like lectins"/>
    <property type="match status" value="1"/>
</dbReference>
<dbReference type="GO" id="GO:0030246">
    <property type="term" value="F:carbohydrate binding"/>
    <property type="evidence" value="ECO:0007669"/>
    <property type="project" value="UniProtKB-KW"/>
</dbReference>
<sequence length="631" mass="72598">MLLYLRRYRSFWWGMLIASLTWMTSIYLYWNLTAEQSLQTISESAPTPLKLLKPLKHHNPLDNEILPYENDKTIAKNKKKYFQYENGYKNSDNLKKKLKVQYPTPESPLPFGLDELGLVKSVADLRLKEEGYKLHGFNALISSRLGYHRSINDTRHPLCRTQTYPSDLPTASIVICFYNEHADTLKRSVHSILERTPERFLHEIILVDDFSDLPGLEEEVNQFVASKGMEKVKLVRAKQREGLIRARVLGAGKTSGQVLIFLDSHIEVNVGWIEPLLAAIAADSHTVVTPIIDVINADTFHYTPSVIVRGGFNWGLHFKWESLPKNLLKTDEDFIKPINSPTMAGGLFAMDRAYFYALGTYDKGMDIWGGENLELSFRVWMCGGRLEIIPCSRVGHVFRKRRPYADPSGQDSMLKNSLRVAMVWLDEYKEHYFNHTMQAKRGDYPYGDVSERIALRNTLGCKSFDWYLKNIYPELALPTDDKERLKKKWEAMEQPKYQPWNQRERNFVNQFQIRLSNTALCVAPEKDLKKGSLLVLKSCLRTKNQMWYETDKSELIVAQLLCLDAGKPRPKISKCHEMGGLQSWKYHLKKGSPIYNVAAGMCLSAETAEQGAYVTMDICTSELVRWDVIEV</sequence>
<dbReference type="CDD" id="cd02510">
    <property type="entry name" value="pp-GalNAc-T"/>
    <property type="match status" value="1"/>
</dbReference>
<keyword evidence="6" id="KW-0735">Signal-anchor</keyword>
<evidence type="ECO:0000256" key="12">
    <source>
        <dbReference type="ARBA" id="ARBA00023211"/>
    </source>
</evidence>
<dbReference type="GO" id="GO:0005112">
    <property type="term" value="F:Notch binding"/>
    <property type="evidence" value="ECO:0007669"/>
    <property type="project" value="TreeGrafter"/>
</dbReference>
<keyword evidence="11" id="KW-0325">Glycoprotein</keyword>
<keyword evidence="4 13" id="KW-0812">Transmembrane</keyword>
<evidence type="ECO:0000259" key="14">
    <source>
        <dbReference type="SMART" id="SM00458"/>
    </source>
</evidence>
<keyword evidence="7 13" id="KW-1133">Transmembrane helix</keyword>
<comment type="cofactor">
    <cofactor evidence="1 13">
        <name>Mn(2+)</name>
        <dbReference type="ChEBI" id="CHEBI:29035"/>
    </cofactor>
</comment>
<dbReference type="GO" id="GO:0008593">
    <property type="term" value="P:regulation of Notch signaling pathway"/>
    <property type="evidence" value="ECO:0007669"/>
    <property type="project" value="TreeGrafter"/>
</dbReference>
<evidence type="ECO:0000256" key="1">
    <source>
        <dbReference type="ARBA" id="ARBA00001936"/>
    </source>
</evidence>
<evidence type="ECO:0000256" key="5">
    <source>
        <dbReference type="ARBA" id="ARBA00022734"/>
    </source>
</evidence>
<keyword evidence="10 13" id="KW-1015">Disulfide bond</keyword>
<evidence type="ECO:0000256" key="3">
    <source>
        <dbReference type="ARBA" id="ARBA00005680"/>
    </source>
</evidence>
<protein>
    <recommendedName>
        <fullName evidence="13">Polypeptide N-acetylgalactosaminyltransferase</fullName>
        <ecNumber evidence="13">2.4.1.-</ecNumber>
    </recommendedName>
    <alternativeName>
        <fullName evidence="13">Protein-UDP acetylgalactosaminyltransferase</fullName>
    </alternativeName>
</protein>
<dbReference type="Pfam" id="PF00652">
    <property type="entry name" value="Ricin_B_lectin"/>
    <property type="match status" value="1"/>
</dbReference>
<dbReference type="SMART" id="SM00458">
    <property type="entry name" value="RICIN"/>
    <property type="match status" value="1"/>
</dbReference>
<keyword evidence="8 13" id="KW-0333">Golgi apparatus</keyword>
<dbReference type="InterPro" id="IPR029044">
    <property type="entry name" value="Nucleotide-diphossugar_trans"/>
</dbReference>
<evidence type="ECO:0000313" key="16">
    <source>
        <dbReference type="Proteomes" id="UP001152759"/>
    </source>
</evidence>
<dbReference type="InterPro" id="IPR035992">
    <property type="entry name" value="Ricin_B-like_lectins"/>
</dbReference>
<evidence type="ECO:0000256" key="8">
    <source>
        <dbReference type="ARBA" id="ARBA00023034"/>
    </source>
</evidence>
<keyword evidence="13" id="KW-0328">Glycosyltransferase</keyword>
<dbReference type="PANTHER" id="PTHR11675:SF63">
    <property type="entry name" value="POLYPEPTIDE N-ACETYLGALACTOSAMINYLTRANSFERASE"/>
    <property type="match status" value="1"/>
</dbReference>
<dbReference type="EC" id="2.4.1.-" evidence="13"/>
<dbReference type="Proteomes" id="UP001152759">
    <property type="component" value="Chromosome 4"/>
</dbReference>
<evidence type="ECO:0000256" key="9">
    <source>
        <dbReference type="ARBA" id="ARBA00023136"/>
    </source>
</evidence>
<dbReference type="AlphaFoldDB" id="A0A9P0ACJ4"/>
<dbReference type="PROSITE" id="PS50231">
    <property type="entry name" value="RICIN_B_LECTIN"/>
    <property type="match status" value="1"/>
</dbReference>
<keyword evidence="12 13" id="KW-0464">Manganese</keyword>
<evidence type="ECO:0000256" key="4">
    <source>
        <dbReference type="ARBA" id="ARBA00022692"/>
    </source>
</evidence>
<dbReference type="Gene3D" id="2.80.10.50">
    <property type="match status" value="1"/>
</dbReference>
<dbReference type="KEGG" id="btab:109031311"/>
<organism evidence="15 16">
    <name type="scientific">Bemisia tabaci</name>
    <name type="common">Sweetpotato whitefly</name>
    <name type="synonym">Aleurodes tabaci</name>
    <dbReference type="NCBI Taxonomy" id="7038"/>
    <lineage>
        <taxon>Eukaryota</taxon>
        <taxon>Metazoa</taxon>
        <taxon>Ecdysozoa</taxon>
        <taxon>Arthropoda</taxon>
        <taxon>Hexapoda</taxon>
        <taxon>Insecta</taxon>
        <taxon>Pterygota</taxon>
        <taxon>Neoptera</taxon>
        <taxon>Paraneoptera</taxon>
        <taxon>Hemiptera</taxon>
        <taxon>Sternorrhyncha</taxon>
        <taxon>Aleyrodoidea</taxon>
        <taxon>Aleyrodidae</taxon>
        <taxon>Aleyrodinae</taxon>
        <taxon>Bemisia</taxon>
    </lineage>
</organism>
<feature type="domain" description="Ricin B lectin" evidence="14">
    <location>
        <begin position="509"/>
        <end position="629"/>
    </location>
</feature>
<keyword evidence="13" id="KW-0808">Transferase</keyword>
<gene>
    <name evidence="15" type="ORF">BEMITA_LOCUS6855</name>
</gene>
<dbReference type="SUPFAM" id="SSF53448">
    <property type="entry name" value="Nucleotide-diphospho-sugar transferases"/>
    <property type="match status" value="1"/>
</dbReference>
<evidence type="ECO:0000256" key="7">
    <source>
        <dbReference type="ARBA" id="ARBA00022989"/>
    </source>
</evidence>
<dbReference type="CDD" id="cd23440">
    <property type="entry name" value="beta-trefoil_Ricin_GALNT11"/>
    <property type="match status" value="1"/>
</dbReference>
<dbReference type="FunFam" id="3.90.550.10:FF:000053">
    <property type="entry name" value="Polypeptide N-acetylgalactosaminyltransferase"/>
    <property type="match status" value="1"/>
</dbReference>
<dbReference type="GO" id="GO:0006493">
    <property type="term" value="P:protein O-linked glycosylation"/>
    <property type="evidence" value="ECO:0007669"/>
    <property type="project" value="TreeGrafter"/>
</dbReference>
<keyword evidence="5 13" id="KW-0430">Lectin</keyword>
<evidence type="ECO:0000313" key="15">
    <source>
        <dbReference type="EMBL" id="CAH0387897.1"/>
    </source>
</evidence>
<evidence type="ECO:0000256" key="6">
    <source>
        <dbReference type="ARBA" id="ARBA00022968"/>
    </source>
</evidence>
<evidence type="ECO:0000256" key="11">
    <source>
        <dbReference type="ARBA" id="ARBA00023180"/>
    </source>
</evidence>
<evidence type="ECO:0000256" key="2">
    <source>
        <dbReference type="ARBA" id="ARBA00004323"/>
    </source>
</evidence>